<gene>
    <name evidence="1" type="ORF">ACJIZ3_023870</name>
</gene>
<evidence type="ECO:0000313" key="1">
    <source>
        <dbReference type="EMBL" id="KAL3839279.1"/>
    </source>
</evidence>
<keyword evidence="2" id="KW-1185">Reference proteome</keyword>
<name>A0ABD3TQ81_9LAMI</name>
<accession>A0ABD3TQ81</accession>
<dbReference type="Proteomes" id="UP001634393">
    <property type="component" value="Unassembled WGS sequence"/>
</dbReference>
<evidence type="ECO:0000313" key="2">
    <source>
        <dbReference type="Proteomes" id="UP001634393"/>
    </source>
</evidence>
<comment type="caution">
    <text evidence="1">The sequence shown here is derived from an EMBL/GenBank/DDBJ whole genome shotgun (WGS) entry which is preliminary data.</text>
</comment>
<dbReference type="AlphaFoldDB" id="A0ABD3TQ81"/>
<dbReference type="EMBL" id="JBJXBP010000003">
    <property type="protein sequence ID" value="KAL3839279.1"/>
    <property type="molecule type" value="Genomic_DNA"/>
</dbReference>
<proteinExistence type="predicted"/>
<protein>
    <submittedName>
        <fullName evidence="1">Uncharacterized protein</fullName>
    </submittedName>
</protein>
<organism evidence="1 2">
    <name type="scientific">Penstemon smallii</name>
    <dbReference type="NCBI Taxonomy" id="265156"/>
    <lineage>
        <taxon>Eukaryota</taxon>
        <taxon>Viridiplantae</taxon>
        <taxon>Streptophyta</taxon>
        <taxon>Embryophyta</taxon>
        <taxon>Tracheophyta</taxon>
        <taxon>Spermatophyta</taxon>
        <taxon>Magnoliopsida</taxon>
        <taxon>eudicotyledons</taxon>
        <taxon>Gunneridae</taxon>
        <taxon>Pentapetalae</taxon>
        <taxon>asterids</taxon>
        <taxon>lamiids</taxon>
        <taxon>Lamiales</taxon>
        <taxon>Plantaginaceae</taxon>
        <taxon>Cheloneae</taxon>
        <taxon>Penstemon</taxon>
    </lineage>
</organism>
<reference evidence="1 2" key="1">
    <citation type="submission" date="2024-12" db="EMBL/GenBank/DDBJ databases">
        <title>The unique morphological basis and parallel evolutionary history of personate flowers in Penstemon.</title>
        <authorList>
            <person name="Depatie T.H."/>
            <person name="Wessinger C.A."/>
        </authorList>
    </citation>
    <scope>NUCLEOTIDE SEQUENCE [LARGE SCALE GENOMIC DNA]</scope>
    <source>
        <strain evidence="1">WTNN_2</strain>
        <tissue evidence="1">Leaf</tissue>
    </source>
</reference>
<sequence>MVSFSSLKGAEDVDFLPKLRLLDRLLWPFKFV</sequence>